<feature type="non-terminal residue" evidence="2">
    <location>
        <position position="1"/>
    </location>
</feature>
<protein>
    <submittedName>
        <fullName evidence="2">Uncharacterized protein</fullName>
    </submittedName>
</protein>
<dbReference type="EMBL" id="CAJNIZ010040873">
    <property type="protein sequence ID" value="CAE7608483.1"/>
    <property type="molecule type" value="Genomic_DNA"/>
</dbReference>
<name>A0A812UZA0_SYMPI</name>
<dbReference type="OrthoDB" id="449101at2759"/>
<dbReference type="Proteomes" id="UP000649617">
    <property type="component" value="Unassembled WGS sequence"/>
</dbReference>
<organism evidence="2 3">
    <name type="scientific">Symbiodinium pilosum</name>
    <name type="common">Dinoflagellate</name>
    <dbReference type="NCBI Taxonomy" id="2952"/>
    <lineage>
        <taxon>Eukaryota</taxon>
        <taxon>Sar</taxon>
        <taxon>Alveolata</taxon>
        <taxon>Dinophyceae</taxon>
        <taxon>Suessiales</taxon>
        <taxon>Symbiodiniaceae</taxon>
        <taxon>Symbiodinium</taxon>
    </lineage>
</organism>
<evidence type="ECO:0000313" key="3">
    <source>
        <dbReference type="Proteomes" id="UP000649617"/>
    </source>
</evidence>
<comment type="caution">
    <text evidence="2">The sequence shown here is derived from an EMBL/GenBank/DDBJ whole genome shotgun (WGS) entry which is preliminary data.</text>
</comment>
<feature type="transmembrane region" description="Helical" evidence="1">
    <location>
        <begin position="175"/>
        <end position="200"/>
    </location>
</feature>
<keyword evidence="1" id="KW-0812">Transmembrane</keyword>
<dbReference type="AlphaFoldDB" id="A0A812UZA0"/>
<proteinExistence type="predicted"/>
<keyword evidence="1" id="KW-0472">Membrane</keyword>
<reference evidence="2" key="1">
    <citation type="submission" date="2021-02" db="EMBL/GenBank/DDBJ databases">
        <authorList>
            <person name="Dougan E. K."/>
            <person name="Rhodes N."/>
            <person name="Thang M."/>
            <person name="Chan C."/>
        </authorList>
    </citation>
    <scope>NUCLEOTIDE SEQUENCE</scope>
</reference>
<keyword evidence="3" id="KW-1185">Reference proteome</keyword>
<evidence type="ECO:0000256" key="1">
    <source>
        <dbReference type="SAM" id="Phobius"/>
    </source>
</evidence>
<gene>
    <name evidence="2" type="ORF">SPIL2461_LOCUS16061</name>
</gene>
<sequence>MPRGGGAHRRLSQAALSSEYRRHLREAAQYMLQLVHKVGGSISQRSSPSRVDRFLERAVCLAFDSGEKRYWVVLGVLGIQRSLRIAGPLLKNTWTLLRGWRRLEPIKSRVPLPFHVLQCLLIFCLVRGFQFHGQLRAEWWSVMIGCWLGYHALLRPGEVDALRMGDLLFPVDGEVAQGAALVATLVVIGMFEAPAVLACFQKTMGYTFQTGDGRN</sequence>
<accession>A0A812UZA0</accession>
<evidence type="ECO:0000313" key="2">
    <source>
        <dbReference type="EMBL" id="CAE7608483.1"/>
    </source>
</evidence>
<keyword evidence="1" id="KW-1133">Transmembrane helix</keyword>